<dbReference type="EMBL" id="JBBPBK010000004">
    <property type="protein sequence ID" value="KAK9287302.1"/>
    <property type="molecule type" value="Genomic_DNA"/>
</dbReference>
<dbReference type="Proteomes" id="UP001415857">
    <property type="component" value="Unassembled WGS sequence"/>
</dbReference>
<keyword evidence="2" id="KW-1185">Reference proteome</keyword>
<accession>A0AAP0X225</accession>
<proteinExistence type="predicted"/>
<protein>
    <submittedName>
        <fullName evidence="1">Uncharacterized protein</fullName>
    </submittedName>
</protein>
<comment type="caution">
    <text evidence="1">The sequence shown here is derived from an EMBL/GenBank/DDBJ whole genome shotgun (WGS) entry which is preliminary data.</text>
</comment>
<evidence type="ECO:0000313" key="1">
    <source>
        <dbReference type="EMBL" id="KAK9287302.1"/>
    </source>
</evidence>
<sequence length="104" mass="12027">MSRVVKEVVILVGMFSRPFCLLFLLLFKLLFSSATPGGASSLFFAVSFGSYKLGEWIGRRITRSSREKCEQANAELQTLRGEEREEFLRKLRIDLEEARKNSWF</sequence>
<gene>
    <name evidence="1" type="ORF">L1049_015715</name>
</gene>
<reference evidence="1 2" key="1">
    <citation type="journal article" date="2024" name="Plant J.">
        <title>Genome sequences and population genomics reveal climatic adaptation and genomic divergence between two closely related sweetgum species.</title>
        <authorList>
            <person name="Xu W.Q."/>
            <person name="Ren C.Q."/>
            <person name="Zhang X.Y."/>
            <person name="Comes H.P."/>
            <person name="Liu X.H."/>
            <person name="Li Y.G."/>
            <person name="Kettle C.J."/>
            <person name="Jalonen R."/>
            <person name="Gaisberger H."/>
            <person name="Ma Y.Z."/>
            <person name="Qiu Y.X."/>
        </authorList>
    </citation>
    <scope>NUCLEOTIDE SEQUENCE [LARGE SCALE GENOMIC DNA]</scope>
    <source>
        <strain evidence="1">Hangzhou</strain>
    </source>
</reference>
<dbReference type="AlphaFoldDB" id="A0AAP0X225"/>
<evidence type="ECO:0000313" key="2">
    <source>
        <dbReference type="Proteomes" id="UP001415857"/>
    </source>
</evidence>
<name>A0AAP0X225_LIQFO</name>
<organism evidence="1 2">
    <name type="scientific">Liquidambar formosana</name>
    <name type="common">Formosan gum</name>
    <dbReference type="NCBI Taxonomy" id="63359"/>
    <lineage>
        <taxon>Eukaryota</taxon>
        <taxon>Viridiplantae</taxon>
        <taxon>Streptophyta</taxon>
        <taxon>Embryophyta</taxon>
        <taxon>Tracheophyta</taxon>
        <taxon>Spermatophyta</taxon>
        <taxon>Magnoliopsida</taxon>
        <taxon>eudicotyledons</taxon>
        <taxon>Gunneridae</taxon>
        <taxon>Pentapetalae</taxon>
        <taxon>Saxifragales</taxon>
        <taxon>Altingiaceae</taxon>
        <taxon>Liquidambar</taxon>
    </lineage>
</organism>